<gene>
    <name evidence="6" type="ORF">PIB30_063325</name>
</gene>
<dbReference type="PROSITE" id="PS50231">
    <property type="entry name" value="RICIN_B_LECTIN"/>
    <property type="match status" value="1"/>
</dbReference>
<dbReference type="InterPro" id="IPR001547">
    <property type="entry name" value="Glyco_hydro_5"/>
</dbReference>
<accession>A0ABU6TL51</accession>
<evidence type="ECO:0000256" key="4">
    <source>
        <dbReference type="RuleBase" id="RU361153"/>
    </source>
</evidence>
<evidence type="ECO:0000256" key="3">
    <source>
        <dbReference type="ARBA" id="ARBA00023295"/>
    </source>
</evidence>
<dbReference type="Gene3D" id="3.20.20.80">
    <property type="entry name" value="Glycosidases"/>
    <property type="match status" value="1"/>
</dbReference>
<evidence type="ECO:0000256" key="2">
    <source>
        <dbReference type="ARBA" id="ARBA00022801"/>
    </source>
</evidence>
<proteinExistence type="inferred from homology"/>
<dbReference type="Pfam" id="PF00150">
    <property type="entry name" value="Cellulase"/>
    <property type="match status" value="1"/>
</dbReference>
<keyword evidence="3 4" id="KW-0326">Glycosidase</keyword>
<comment type="similarity">
    <text evidence="1 4">Belongs to the glycosyl hydrolase 5 (cellulase A) family.</text>
</comment>
<dbReference type="Proteomes" id="UP001341840">
    <property type="component" value="Unassembled WGS sequence"/>
</dbReference>
<dbReference type="PANTHER" id="PTHR31263">
    <property type="entry name" value="CELLULASE FAMILY PROTEIN (AFU_ORTHOLOGUE AFUA_5G14560)"/>
    <property type="match status" value="1"/>
</dbReference>
<dbReference type="InterPro" id="IPR035992">
    <property type="entry name" value="Ricin_B-like_lectins"/>
</dbReference>
<dbReference type="EMBL" id="JASCZI010091222">
    <property type="protein sequence ID" value="MED6149521.1"/>
    <property type="molecule type" value="Genomic_DNA"/>
</dbReference>
<dbReference type="InterPro" id="IPR017853">
    <property type="entry name" value="GH"/>
</dbReference>
<keyword evidence="7" id="KW-1185">Reference proteome</keyword>
<dbReference type="SUPFAM" id="SSF50370">
    <property type="entry name" value="Ricin B-like lectins"/>
    <property type="match status" value="1"/>
</dbReference>
<evidence type="ECO:0000256" key="1">
    <source>
        <dbReference type="ARBA" id="ARBA00005641"/>
    </source>
</evidence>
<evidence type="ECO:0000313" key="6">
    <source>
        <dbReference type="EMBL" id="MED6149521.1"/>
    </source>
</evidence>
<organism evidence="6 7">
    <name type="scientific">Stylosanthes scabra</name>
    <dbReference type="NCBI Taxonomy" id="79078"/>
    <lineage>
        <taxon>Eukaryota</taxon>
        <taxon>Viridiplantae</taxon>
        <taxon>Streptophyta</taxon>
        <taxon>Embryophyta</taxon>
        <taxon>Tracheophyta</taxon>
        <taxon>Spermatophyta</taxon>
        <taxon>Magnoliopsida</taxon>
        <taxon>eudicotyledons</taxon>
        <taxon>Gunneridae</taxon>
        <taxon>Pentapetalae</taxon>
        <taxon>rosids</taxon>
        <taxon>fabids</taxon>
        <taxon>Fabales</taxon>
        <taxon>Fabaceae</taxon>
        <taxon>Papilionoideae</taxon>
        <taxon>50 kb inversion clade</taxon>
        <taxon>dalbergioids sensu lato</taxon>
        <taxon>Dalbergieae</taxon>
        <taxon>Pterocarpus clade</taxon>
        <taxon>Stylosanthes</taxon>
    </lineage>
</organism>
<evidence type="ECO:0000259" key="5">
    <source>
        <dbReference type="Pfam" id="PF00150"/>
    </source>
</evidence>
<sequence>MAKGAEAVHAANPDVLVIISGLVFDQDLSFLKNQPLKLSFNGKLVFEAHQYSFGKGPGWEIENPNKMCAKILGEAMRNSSFLLEQGVPVFLSEFGVYMGGTNLGDNRFLNCYLGMLAELDMDWALWTFVGSYYVSVGQKRVVGADETYGVLNFDWNNVRNATILHKISAVQLPFRGPGLSEAKQHKVIFHPLTGLCVLTKSTFDPLTLGPCSRSDHWQNNPSMTLTMEGTNLCLTAFGEGKAAKLATKCSSSSPNSKWEMVSDSKMHLSSRIHNNNGSSVRVCLDVDTNSNIIVTNTCKCLTTPKSCDAESQWFKLVDSSRSSNSALSVDLRGWRSL</sequence>
<protein>
    <recommendedName>
        <fullName evidence="5">Glycoside hydrolase family 5 domain-containing protein</fullName>
    </recommendedName>
</protein>
<keyword evidence="2 4" id="KW-0378">Hydrolase</keyword>
<dbReference type="SUPFAM" id="SSF51445">
    <property type="entry name" value="(Trans)glycosidases"/>
    <property type="match status" value="1"/>
</dbReference>
<dbReference type="Gene3D" id="2.80.10.50">
    <property type="match status" value="1"/>
</dbReference>
<comment type="caution">
    <text evidence="6">The sequence shown here is derived from an EMBL/GenBank/DDBJ whole genome shotgun (WGS) entry which is preliminary data.</text>
</comment>
<name>A0ABU6TL51_9FABA</name>
<dbReference type="PANTHER" id="PTHR31263:SF65">
    <property type="entry name" value="CELLULASE (GLYCOSYL HYDROLASE FAMILY 5)"/>
    <property type="match status" value="1"/>
</dbReference>
<feature type="domain" description="Glycoside hydrolase family 5" evidence="5">
    <location>
        <begin position="5"/>
        <end position="127"/>
    </location>
</feature>
<reference evidence="6 7" key="1">
    <citation type="journal article" date="2023" name="Plants (Basel)">
        <title>Bridging the Gap: Combining Genomics and Transcriptomics Approaches to Understand Stylosanthes scabra, an Orphan Legume from the Brazilian Caatinga.</title>
        <authorList>
            <person name="Ferreira-Neto J.R.C."/>
            <person name="da Silva M.D."/>
            <person name="Binneck E."/>
            <person name="de Melo N.F."/>
            <person name="da Silva R.H."/>
            <person name="de Melo A.L.T.M."/>
            <person name="Pandolfi V."/>
            <person name="Bustamante F.O."/>
            <person name="Brasileiro-Vidal A.C."/>
            <person name="Benko-Iseppon A.M."/>
        </authorList>
    </citation>
    <scope>NUCLEOTIDE SEQUENCE [LARGE SCALE GENOMIC DNA]</scope>
    <source>
        <tissue evidence="6">Leaves</tissue>
    </source>
</reference>
<evidence type="ECO:0000313" key="7">
    <source>
        <dbReference type="Proteomes" id="UP001341840"/>
    </source>
</evidence>